<evidence type="ECO:0000313" key="2">
    <source>
        <dbReference type="EMBL" id="GAT94741.1"/>
    </source>
</evidence>
<dbReference type="VEuPathDB" id="AmoebaDB:EHI5A_029550"/>
<dbReference type="VEuPathDB" id="AmoebaDB:KM1_034610"/>
<organism evidence="2 3">
    <name type="scientific">Entamoeba histolytica</name>
    <dbReference type="NCBI Taxonomy" id="5759"/>
    <lineage>
        <taxon>Eukaryota</taxon>
        <taxon>Amoebozoa</taxon>
        <taxon>Evosea</taxon>
        <taxon>Archamoebae</taxon>
        <taxon>Mastigamoebida</taxon>
        <taxon>Entamoebidae</taxon>
        <taxon>Entamoeba</taxon>
    </lineage>
</organism>
<dbReference type="AlphaFoldDB" id="A0A5K1UH11"/>
<dbReference type="OMA" id="YESYFIF"/>
<sequence>MSKNFKHSSYSKNQFPKLFTILSDIHGTHRQFILPKTNYLLLCGDFTIRGYGIKDFIQWIENQQVDILISVLGNHEKKQQIKTLEKIKGKIKEVHVLDGNYLHINEFQFIGSGYKFHIHKKEINKINPKYPLICLSHEPPFNMMDYGIRMRQLINGEFFHAGSKVVQQFIQKVQPDVHCFGHCHSSHGICKVGKTTFVNGSIVDDNNSLCFKPLQLKYYNKKFIPLTQSKCITLNQFIQQINQKPSKFIYDNREYKEKKIQLIKDSIVN</sequence>
<proteinExistence type="predicted"/>
<comment type="caution">
    <text evidence="2">The sequence shown here is derived from an EMBL/GenBank/DDBJ whole genome shotgun (WGS) entry which is preliminary data.</text>
</comment>
<dbReference type="Pfam" id="PF00149">
    <property type="entry name" value="Metallophos"/>
    <property type="match status" value="1"/>
</dbReference>
<dbReference type="PANTHER" id="PTHR12905:SF0">
    <property type="entry name" value="CALCINEURIN-LIKE PHOSPHOESTERASE DOMAIN-CONTAINING PROTEIN"/>
    <property type="match status" value="1"/>
</dbReference>
<protein>
    <submittedName>
        <fullName evidence="2">Ser Thr protein phosphatase family protein</fullName>
    </submittedName>
</protein>
<dbReference type="EMBL" id="BDEQ01000001">
    <property type="protein sequence ID" value="GAT94741.1"/>
    <property type="molecule type" value="Genomic_DNA"/>
</dbReference>
<dbReference type="SUPFAM" id="SSF56300">
    <property type="entry name" value="Metallo-dependent phosphatases"/>
    <property type="match status" value="1"/>
</dbReference>
<reference evidence="2 3" key="1">
    <citation type="submission" date="2016-05" db="EMBL/GenBank/DDBJ databases">
        <title>First whole genome sequencing of Entamoeba histolytica HM1:IMSS-clone-6.</title>
        <authorList>
            <person name="Mukherjee Avik.K."/>
            <person name="Izumyama S."/>
            <person name="Nakada-Tsukui K."/>
            <person name="Nozaki T."/>
        </authorList>
    </citation>
    <scope>NUCLEOTIDE SEQUENCE [LARGE SCALE GENOMIC DNA]</scope>
    <source>
        <strain evidence="2 3">HM1:IMSS clone 6</strain>
    </source>
</reference>
<name>A0A5K1UH11_ENTHI</name>
<dbReference type="Proteomes" id="UP000078387">
    <property type="component" value="Unassembled WGS sequence"/>
</dbReference>
<dbReference type="Gene3D" id="3.60.21.10">
    <property type="match status" value="1"/>
</dbReference>
<dbReference type="VEuPathDB" id="AmoebaDB:EHI7A_014230"/>
<dbReference type="InterPro" id="IPR051693">
    <property type="entry name" value="UPF0046_metallophosphoest"/>
</dbReference>
<dbReference type="GO" id="GO:0016787">
    <property type="term" value="F:hydrolase activity"/>
    <property type="evidence" value="ECO:0007669"/>
    <property type="project" value="InterPro"/>
</dbReference>
<gene>
    <name evidence="2" type="ORF">CL6EHI_008800</name>
</gene>
<evidence type="ECO:0000313" key="3">
    <source>
        <dbReference type="Proteomes" id="UP000078387"/>
    </source>
</evidence>
<dbReference type="InterPro" id="IPR004843">
    <property type="entry name" value="Calcineurin-like_PHP"/>
</dbReference>
<accession>A0A5K1UH11</accession>
<dbReference type="VEuPathDB" id="AmoebaDB:EHI_008800"/>
<dbReference type="VEuPathDB" id="AmoebaDB:EHI8A_010980"/>
<dbReference type="PANTHER" id="PTHR12905">
    <property type="entry name" value="METALLOPHOSPHOESTERASE"/>
    <property type="match status" value="1"/>
</dbReference>
<feature type="domain" description="Calcineurin-like phosphoesterase" evidence="1">
    <location>
        <begin position="19"/>
        <end position="185"/>
    </location>
</feature>
<dbReference type="CDD" id="cd07379">
    <property type="entry name" value="MPP_239FB"/>
    <property type="match status" value="1"/>
</dbReference>
<evidence type="ECO:0000259" key="1">
    <source>
        <dbReference type="Pfam" id="PF00149"/>
    </source>
</evidence>
<dbReference type="InterPro" id="IPR029052">
    <property type="entry name" value="Metallo-depent_PP-like"/>
</dbReference>